<dbReference type="Proteomes" id="UP000295345">
    <property type="component" value="Unassembled WGS sequence"/>
</dbReference>
<gene>
    <name evidence="2" type="ORF">E1283_27865</name>
</gene>
<reference evidence="2 3" key="1">
    <citation type="submission" date="2019-03" db="EMBL/GenBank/DDBJ databases">
        <title>Draft genome sequences of novel Actinobacteria.</title>
        <authorList>
            <person name="Sahin N."/>
            <person name="Ay H."/>
            <person name="Saygin H."/>
        </authorList>
    </citation>
    <scope>NUCLEOTIDE SEQUENCE [LARGE SCALE GENOMIC DNA]</scope>
    <source>
        <strain evidence="2 3">DSM 41900</strain>
    </source>
</reference>
<protein>
    <submittedName>
        <fullName evidence="2">Small secreted hydrophilic protein</fullName>
    </submittedName>
</protein>
<feature type="region of interest" description="Disordered" evidence="1">
    <location>
        <begin position="29"/>
        <end position="117"/>
    </location>
</feature>
<feature type="compositionally biased region" description="Acidic residues" evidence="1">
    <location>
        <begin position="84"/>
        <end position="110"/>
    </location>
</feature>
<dbReference type="RefSeq" id="WP_132820930.1">
    <property type="nucleotide sequence ID" value="NZ_SMKI01000390.1"/>
</dbReference>
<dbReference type="OrthoDB" id="4334673at2"/>
<comment type="caution">
    <text evidence="2">The sequence shown here is derived from an EMBL/GenBank/DDBJ whole genome shotgun (WGS) entry which is preliminary data.</text>
</comment>
<dbReference type="EMBL" id="SMKI01000390">
    <property type="protein sequence ID" value="TDC68137.1"/>
    <property type="molecule type" value="Genomic_DNA"/>
</dbReference>
<proteinExistence type="predicted"/>
<evidence type="ECO:0000256" key="1">
    <source>
        <dbReference type="SAM" id="MobiDB-lite"/>
    </source>
</evidence>
<evidence type="ECO:0000313" key="2">
    <source>
        <dbReference type="EMBL" id="TDC68137.1"/>
    </source>
</evidence>
<evidence type="ECO:0000313" key="3">
    <source>
        <dbReference type="Proteomes" id="UP000295345"/>
    </source>
</evidence>
<dbReference type="AlphaFoldDB" id="A0A4R4SVI4"/>
<sequence>MTFSRRVATLTAVVLIPIGIAGTSFLLGDDLETPSVPAEVDLQPTPGGGADDRPGEDTEPTAPDASPSDPRQDVVPQPSPTEGSVDDQSGDDDLDDDADDTDDPAVDDDARDGADDG</sequence>
<accession>A0A4R4SVI4</accession>
<organism evidence="2 3">
    <name type="scientific">Streptomyces hainanensis</name>
    <dbReference type="NCBI Taxonomy" id="402648"/>
    <lineage>
        <taxon>Bacteria</taxon>
        <taxon>Bacillati</taxon>
        <taxon>Actinomycetota</taxon>
        <taxon>Actinomycetes</taxon>
        <taxon>Kitasatosporales</taxon>
        <taxon>Streptomycetaceae</taxon>
        <taxon>Streptomyces</taxon>
    </lineage>
</organism>
<keyword evidence="3" id="KW-1185">Reference proteome</keyword>
<name>A0A4R4SVI4_9ACTN</name>